<evidence type="ECO:0000313" key="7">
    <source>
        <dbReference type="EMBL" id="CAL5229292.1"/>
    </source>
</evidence>
<dbReference type="PANTHER" id="PTHR24350">
    <property type="entry name" value="SERINE/THREONINE-PROTEIN KINASE IAL-RELATED"/>
    <property type="match status" value="1"/>
</dbReference>
<accession>A0ABP1GDE1</accession>
<comment type="caution">
    <text evidence="7">The sequence shown here is derived from an EMBL/GenBank/DDBJ whole genome shotgun (WGS) entry which is preliminary data.</text>
</comment>
<dbReference type="SUPFAM" id="SSF56112">
    <property type="entry name" value="Protein kinase-like (PK-like)"/>
    <property type="match status" value="1"/>
</dbReference>
<evidence type="ECO:0000256" key="3">
    <source>
        <dbReference type="ARBA" id="ARBA00022741"/>
    </source>
</evidence>
<dbReference type="SMART" id="SM00220">
    <property type="entry name" value="S_TKc"/>
    <property type="match status" value="1"/>
</dbReference>
<dbReference type="Gene3D" id="3.30.200.20">
    <property type="entry name" value="Phosphorylase Kinase, domain 1"/>
    <property type="match status" value="1"/>
</dbReference>
<dbReference type="Gene3D" id="1.10.510.10">
    <property type="entry name" value="Transferase(Phosphotransferase) domain 1"/>
    <property type="match status" value="1"/>
</dbReference>
<keyword evidence="5" id="KW-0067">ATP-binding</keyword>
<dbReference type="Proteomes" id="UP001497392">
    <property type="component" value="Unassembled WGS sequence"/>
</dbReference>
<dbReference type="InterPro" id="IPR000719">
    <property type="entry name" value="Prot_kinase_dom"/>
</dbReference>
<keyword evidence="8" id="KW-1185">Reference proteome</keyword>
<name>A0ABP1GDE1_9CHLO</name>
<feature type="domain" description="Protein kinase" evidence="6">
    <location>
        <begin position="27"/>
        <end position="262"/>
    </location>
</feature>
<evidence type="ECO:0000256" key="2">
    <source>
        <dbReference type="ARBA" id="ARBA00022679"/>
    </source>
</evidence>
<protein>
    <submittedName>
        <fullName evidence="7">G12590 protein</fullName>
    </submittedName>
</protein>
<keyword evidence="3" id="KW-0547">Nucleotide-binding</keyword>
<evidence type="ECO:0000313" key="8">
    <source>
        <dbReference type="Proteomes" id="UP001497392"/>
    </source>
</evidence>
<evidence type="ECO:0000256" key="5">
    <source>
        <dbReference type="ARBA" id="ARBA00022840"/>
    </source>
</evidence>
<reference evidence="7 8" key="1">
    <citation type="submission" date="2024-06" db="EMBL/GenBank/DDBJ databases">
        <authorList>
            <person name="Kraege A."/>
            <person name="Thomma B."/>
        </authorList>
    </citation>
    <scope>NUCLEOTIDE SEQUENCE [LARGE SCALE GENOMIC DNA]</scope>
</reference>
<evidence type="ECO:0000256" key="4">
    <source>
        <dbReference type="ARBA" id="ARBA00022777"/>
    </source>
</evidence>
<dbReference type="Pfam" id="PF00069">
    <property type="entry name" value="Pkinase"/>
    <property type="match status" value="1"/>
</dbReference>
<gene>
    <name evidence="7" type="primary">g12590</name>
    <name evidence="7" type="ORF">VP750_LOCUS11198</name>
</gene>
<proteinExistence type="predicted"/>
<organism evidence="7 8">
    <name type="scientific">Coccomyxa viridis</name>
    <dbReference type="NCBI Taxonomy" id="1274662"/>
    <lineage>
        <taxon>Eukaryota</taxon>
        <taxon>Viridiplantae</taxon>
        <taxon>Chlorophyta</taxon>
        <taxon>core chlorophytes</taxon>
        <taxon>Trebouxiophyceae</taxon>
        <taxon>Trebouxiophyceae incertae sedis</taxon>
        <taxon>Coccomyxaceae</taxon>
        <taxon>Coccomyxa</taxon>
    </lineage>
</organism>
<keyword evidence="4" id="KW-0418">Kinase</keyword>
<keyword evidence="2" id="KW-0808">Transferase</keyword>
<evidence type="ECO:0000256" key="1">
    <source>
        <dbReference type="ARBA" id="ARBA00022527"/>
    </source>
</evidence>
<dbReference type="PROSITE" id="PS50011">
    <property type="entry name" value="PROTEIN_KINASE_DOM"/>
    <property type="match status" value="1"/>
</dbReference>
<dbReference type="InterPro" id="IPR011009">
    <property type="entry name" value="Kinase-like_dom_sf"/>
</dbReference>
<dbReference type="EMBL" id="CAXHTA020000020">
    <property type="protein sequence ID" value="CAL5229292.1"/>
    <property type="molecule type" value="Genomic_DNA"/>
</dbReference>
<keyword evidence="1" id="KW-0723">Serine/threonine-protein kinase</keyword>
<sequence length="262" mass="28473">MESSLICETPLCPAALKRGDAWSMDVLELVRVIAETHLATVALCHCVTSGLQVAVKMYHKERLTGKMEKQVEREIMLHSGLTHPNITSLYAAFQDAEGIYLVLESAAGDVHRLLGTQGGYLPELAAQQQGILHRDIKPENLLLTTDGELRLCDFGLALDLACETPRSCVGTLDYMPPEMAEVCLARDAKQTEETSGASYGLPADVWAVGVLACELLIGASPFEGDTKEETYAKILAGNVRLPSHLSGEAQDFIQKVRHTCHA</sequence>
<dbReference type="InterPro" id="IPR030616">
    <property type="entry name" value="Aur-like"/>
</dbReference>
<evidence type="ECO:0000259" key="6">
    <source>
        <dbReference type="PROSITE" id="PS50011"/>
    </source>
</evidence>
<dbReference type="InterPro" id="IPR008271">
    <property type="entry name" value="Ser/Thr_kinase_AS"/>
</dbReference>
<dbReference type="PROSITE" id="PS00108">
    <property type="entry name" value="PROTEIN_KINASE_ST"/>
    <property type="match status" value="1"/>
</dbReference>